<dbReference type="AlphaFoldDB" id="A0AAN7JM74"/>
<dbReference type="EMBL" id="JAXIOK010000018">
    <property type="protein sequence ID" value="KAK4749575.1"/>
    <property type="molecule type" value="Genomic_DNA"/>
</dbReference>
<keyword evidence="3" id="KW-1185">Reference proteome</keyword>
<name>A0AAN7JM74_9MYRT</name>
<sequence>MSKKIEGSTEEPSLAEKTPLETKKVEGVEKKEDPVKDEMPAGETEASHDLPVEEVPGEPTKQSGSVISKLKQSLIKVKKAITGKSSPRSKTLNVDAKEGEQGK</sequence>
<protein>
    <submittedName>
        <fullName evidence="2">Uncharacterized protein</fullName>
    </submittedName>
</protein>
<feature type="compositionally biased region" description="Polar residues" evidence="1">
    <location>
        <begin position="83"/>
        <end position="92"/>
    </location>
</feature>
<dbReference type="PANTHER" id="PTHR37729">
    <property type="entry name" value="NEUROFILAMENT PROTEIN-LIKE PROTEIN"/>
    <property type="match status" value="1"/>
</dbReference>
<comment type="caution">
    <text evidence="2">The sequence shown here is derived from an EMBL/GenBank/DDBJ whole genome shotgun (WGS) entry which is preliminary data.</text>
</comment>
<evidence type="ECO:0000256" key="1">
    <source>
        <dbReference type="SAM" id="MobiDB-lite"/>
    </source>
</evidence>
<accession>A0AAN7JM74</accession>
<gene>
    <name evidence="2" type="ORF">SAY87_027024</name>
</gene>
<feature type="region of interest" description="Disordered" evidence="1">
    <location>
        <begin position="1"/>
        <end position="67"/>
    </location>
</feature>
<feature type="region of interest" description="Disordered" evidence="1">
    <location>
        <begin position="81"/>
        <end position="103"/>
    </location>
</feature>
<evidence type="ECO:0000313" key="3">
    <source>
        <dbReference type="Proteomes" id="UP001345219"/>
    </source>
</evidence>
<reference evidence="2 3" key="1">
    <citation type="journal article" date="2023" name="Hortic Res">
        <title>Pangenome of water caltrop reveals structural variations and asymmetric subgenome divergence after allopolyploidization.</title>
        <authorList>
            <person name="Zhang X."/>
            <person name="Chen Y."/>
            <person name="Wang L."/>
            <person name="Yuan Y."/>
            <person name="Fang M."/>
            <person name="Shi L."/>
            <person name="Lu R."/>
            <person name="Comes H.P."/>
            <person name="Ma Y."/>
            <person name="Chen Y."/>
            <person name="Huang G."/>
            <person name="Zhou Y."/>
            <person name="Zheng Z."/>
            <person name="Qiu Y."/>
        </authorList>
    </citation>
    <scope>NUCLEOTIDE SEQUENCE [LARGE SCALE GENOMIC DNA]</scope>
    <source>
        <tissue evidence="2">Roots</tissue>
    </source>
</reference>
<evidence type="ECO:0000313" key="2">
    <source>
        <dbReference type="EMBL" id="KAK4749575.1"/>
    </source>
</evidence>
<proteinExistence type="predicted"/>
<dbReference type="Proteomes" id="UP001345219">
    <property type="component" value="Chromosome 21"/>
</dbReference>
<feature type="compositionally biased region" description="Basic and acidic residues" evidence="1">
    <location>
        <begin position="18"/>
        <end position="51"/>
    </location>
</feature>
<organism evidence="2 3">
    <name type="scientific">Trapa incisa</name>
    <dbReference type="NCBI Taxonomy" id="236973"/>
    <lineage>
        <taxon>Eukaryota</taxon>
        <taxon>Viridiplantae</taxon>
        <taxon>Streptophyta</taxon>
        <taxon>Embryophyta</taxon>
        <taxon>Tracheophyta</taxon>
        <taxon>Spermatophyta</taxon>
        <taxon>Magnoliopsida</taxon>
        <taxon>eudicotyledons</taxon>
        <taxon>Gunneridae</taxon>
        <taxon>Pentapetalae</taxon>
        <taxon>rosids</taxon>
        <taxon>malvids</taxon>
        <taxon>Myrtales</taxon>
        <taxon>Lythraceae</taxon>
        <taxon>Trapa</taxon>
    </lineage>
</organism>
<dbReference type="PANTHER" id="PTHR37729:SF1">
    <property type="entry name" value="NEUROFILAMENT PROTEIN-LIKE PROTEIN"/>
    <property type="match status" value="1"/>
</dbReference>